<dbReference type="EC" id="1.10.3.2" evidence="4 13"/>
<keyword evidence="11" id="KW-0325">Glycoprotein</keyword>
<dbReference type="GO" id="GO:0052716">
    <property type="term" value="F:hydroquinone:oxygen oxidoreductase activity"/>
    <property type="evidence" value="ECO:0007669"/>
    <property type="project" value="UniProtKB-EC"/>
</dbReference>
<feature type="chain" id="PRO_5011826861" description="Laccase" evidence="13">
    <location>
        <begin position="28"/>
        <end position="571"/>
    </location>
</feature>
<dbReference type="InterPro" id="IPR033138">
    <property type="entry name" value="Cu_oxidase_CS"/>
</dbReference>
<evidence type="ECO:0000256" key="3">
    <source>
        <dbReference type="ARBA" id="ARBA00010609"/>
    </source>
</evidence>
<evidence type="ECO:0000256" key="11">
    <source>
        <dbReference type="ARBA" id="ARBA00023180"/>
    </source>
</evidence>
<feature type="domain" description="Plastocyanin-like" evidence="16">
    <location>
        <begin position="36"/>
        <end position="148"/>
    </location>
</feature>
<dbReference type="Gramene" id="OMO58683">
    <property type="protein sequence ID" value="OMO58683"/>
    <property type="gene ID" value="CCACVL1_25414"/>
</dbReference>
<dbReference type="AlphaFoldDB" id="A0A1R3GKS4"/>
<dbReference type="GO" id="GO:0046274">
    <property type="term" value="P:lignin catabolic process"/>
    <property type="evidence" value="ECO:0007669"/>
    <property type="project" value="UniProtKB-KW"/>
</dbReference>
<comment type="subcellular location">
    <subcellularLocation>
        <location evidence="2 13">Secreted</location>
        <location evidence="2 13">Extracellular space</location>
        <location evidence="2 13">Apoplast</location>
    </subcellularLocation>
</comment>
<dbReference type="PANTHER" id="PTHR11709">
    <property type="entry name" value="MULTI-COPPER OXIDASE"/>
    <property type="match status" value="1"/>
</dbReference>
<reference evidence="17 18" key="1">
    <citation type="submission" date="2013-09" db="EMBL/GenBank/DDBJ databases">
        <title>Corchorus capsularis genome sequencing.</title>
        <authorList>
            <person name="Alam M."/>
            <person name="Haque M.S."/>
            <person name="Islam M.S."/>
            <person name="Emdad E.M."/>
            <person name="Islam M.M."/>
            <person name="Ahmed B."/>
            <person name="Halim A."/>
            <person name="Hossen Q.M.M."/>
            <person name="Hossain M.Z."/>
            <person name="Ahmed R."/>
            <person name="Khan M.M."/>
            <person name="Islam R."/>
            <person name="Rashid M.M."/>
            <person name="Khan S.A."/>
            <person name="Rahman M.S."/>
            <person name="Alam M."/>
        </authorList>
    </citation>
    <scope>NUCLEOTIDE SEQUENCE [LARGE SCALE GENOMIC DNA]</scope>
    <source>
        <strain evidence="18">cv. CVL-1</strain>
        <tissue evidence="17">Whole seedling</tissue>
    </source>
</reference>
<evidence type="ECO:0000256" key="5">
    <source>
        <dbReference type="ARBA" id="ARBA00022523"/>
    </source>
</evidence>
<comment type="similarity">
    <text evidence="3 13">Belongs to the multicopper oxidase family.</text>
</comment>
<dbReference type="InterPro" id="IPR008972">
    <property type="entry name" value="Cupredoxin"/>
</dbReference>
<evidence type="ECO:0000259" key="16">
    <source>
        <dbReference type="Pfam" id="PF07732"/>
    </source>
</evidence>
<accession>A0A1R3GKS4</accession>
<dbReference type="PROSITE" id="PS00080">
    <property type="entry name" value="MULTICOPPER_OXIDASE2"/>
    <property type="match status" value="1"/>
</dbReference>
<proteinExistence type="inferred from homology"/>
<keyword evidence="9 13" id="KW-0560">Oxidoreductase</keyword>
<dbReference type="InterPro" id="IPR034285">
    <property type="entry name" value="CuRO_2_LCC"/>
</dbReference>
<dbReference type="InterPro" id="IPR045087">
    <property type="entry name" value="Cu-oxidase_fam"/>
</dbReference>
<dbReference type="Pfam" id="PF07731">
    <property type="entry name" value="Cu-oxidase_2"/>
    <property type="match status" value="1"/>
</dbReference>
<dbReference type="PANTHER" id="PTHR11709:SF397">
    <property type="entry name" value="LACCASE"/>
    <property type="match status" value="1"/>
</dbReference>
<keyword evidence="18" id="KW-1185">Reference proteome</keyword>
<comment type="caution">
    <text evidence="17">The sequence shown here is derived from an EMBL/GenBank/DDBJ whole genome shotgun (WGS) entry which is preliminary data.</text>
</comment>
<gene>
    <name evidence="17" type="ORF">CCACVL1_25414</name>
</gene>
<dbReference type="PROSITE" id="PS00079">
    <property type="entry name" value="MULTICOPPER_OXIDASE1"/>
    <property type="match status" value="1"/>
</dbReference>
<evidence type="ECO:0000256" key="1">
    <source>
        <dbReference type="ARBA" id="ARBA00000349"/>
    </source>
</evidence>
<dbReference type="NCBIfam" id="TIGR03389">
    <property type="entry name" value="laccase"/>
    <property type="match status" value="1"/>
</dbReference>
<comment type="cofactor">
    <cofactor evidence="13">
        <name>Cu cation</name>
        <dbReference type="ChEBI" id="CHEBI:23378"/>
    </cofactor>
    <text evidence="13">Binds 4 Cu cations per monomer.</text>
</comment>
<dbReference type="CDD" id="cd13897">
    <property type="entry name" value="CuRO_3_LCC_plant"/>
    <property type="match status" value="1"/>
</dbReference>
<sequence length="571" mass="63346">MNPKMGLIIGVLGLIFLAALLFSGAEGATHNYYWVVEETNFTKLCTTSTILTVNGSFPGPEIHARKGDTIFVTVQNDGPYGITIHWHGVRMPRNPWSDGPEYITQCPIKSGRNFTQEINLSTEEGTLWWHAHSDWSRATVHGAIKVFPANGTSYPYDEPDEDHTIILSSWYKSNVMDVLKEALSTGRDTNASDAYTINGEPGDLYDCSNETMYSLSVEAGKTYLLRIVNCILNEEMFLVIANHNMTVVGSDGAYLKPFSTDFLFIAPGQTMDVLLTANQKASYYYMVLSPFLDTDSSYDNTTSRALIKYRGNYTTPTNQVSTPVFPNISDSKSAQDFVVRLRSLGDAHHPINVPQNVTNKYFITVAVNLLACAPNATNCTVNGTNKLAASLNNNSFVTPSTALLQQYYENNFKLNGIVDKLPNKPPTRFNYTTALNMSVYTSQGTRVITLDYGDTVEIVFQGTNIGATQNHPMHLHGYSFYLLGMGPGDFDCGTDPRRFNLVDPPEVNTIAVPRKGWAAIRFIADNPGVWFMHCHFERHTIWGMSTVIIVKNGDTNETSILPPPSYMPPCS</sequence>
<keyword evidence="5 13" id="KW-0052">Apoplast</keyword>
<keyword evidence="8 13" id="KW-0677">Repeat</keyword>
<dbReference type="InterPro" id="IPR011707">
    <property type="entry name" value="Cu-oxidase-like_N"/>
</dbReference>
<dbReference type="STRING" id="210143.A0A1R3GKS4"/>
<dbReference type="CDD" id="cd13849">
    <property type="entry name" value="CuRO_1_LCC_plant"/>
    <property type="match status" value="1"/>
</dbReference>
<dbReference type="Gene3D" id="2.60.40.420">
    <property type="entry name" value="Cupredoxins - blue copper proteins"/>
    <property type="match status" value="3"/>
</dbReference>
<evidence type="ECO:0000256" key="9">
    <source>
        <dbReference type="ARBA" id="ARBA00023002"/>
    </source>
</evidence>
<comment type="function">
    <text evidence="13">Lignin degradation and detoxification of lignin-derived products.</text>
</comment>
<comment type="catalytic activity">
    <reaction evidence="1 13">
        <text>4 hydroquinone + O2 = 4 benzosemiquinone + 2 H2O</text>
        <dbReference type="Rhea" id="RHEA:11276"/>
        <dbReference type="ChEBI" id="CHEBI:15377"/>
        <dbReference type="ChEBI" id="CHEBI:15379"/>
        <dbReference type="ChEBI" id="CHEBI:17594"/>
        <dbReference type="ChEBI" id="CHEBI:17977"/>
        <dbReference type="EC" id="1.10.3.2"/>
    </reaction>
</comment>
<dbReference type="InterPro" id="IPR034288">
    <property type="entry name" value="CuRO_1_LCC"/>
</dbReference>
<dbReference type="InterPro" id="IPR017761">
    <property type="entry name" value="Laccase"/>
</dbReference>
<keyword evidence="13" id="KW-0732">Signal</keyword>
<keyword evidence="10 13" id="KW-0186">Copper</keyword>
<dbReference type="SUPFAM" id="SSF49503">
    <property type="entry name" value="Cupredoxins"/>
    <property type="match status" value="3"/>
</dbReference>
<dbReference type="GO" id="GO:0048046">
    <property type="term" value="C:apoplast"/>
    <property type="evidence" value="ECO:0007669"/>
    <property type="project" value="UniProtKB-SubCell"/>
</dbReference>
<dbReference type="Pfam" id="PF07732">
    <property type="entry name" value="Cu-oxidase_3"/>
    <property type="match status" value="1"/>
</dbReference>
<dbReference type="InterPro" id="IPR034289">
    <property type="entry name" value="CuRO_3_LCC"/>
</dbReference>
<organism evidence="17 18">
    <name type="scientific">Corchorus capsularis</name>
    <name type="common">Jute</name>
    <dbReference type="NCBI Taxonomy" id="210143"/>
    <lineage>
        <taxon>Eukaryota</taxon>
        <taxon>Viridiplantae</taxon>
        <taxon>Streptophyta</taxon>
        <taxon>Embryophyta</taxon>
        <taxon>Tracheophyta</taxon>
        <taxon>Spermatophyta</taxon>
        <taxon>Magnoliopsida</taxon>
        <taxon>eudicotyledons</taxon>
        <taxon>Gunneridae</taxon>
        <taxon>Pentapetalae</taxon>
        <taxon>rosids</taxon>
        <taxon>malvids</taxon>
        <taxon>Malvales</taxon>
        <taxon>Malvaceae</taxon>
        <taxon>Grewioideae</taxon>
        <taxon>Apeibeae</taxon>
        <taxon>Corchorus</taxon>
    </lineage>
</organism>
<evidence type="ECO:0000313" key="17">
    <source>
        <dbReference type="EMBL" id="OMO58683.1"/>
    </source>
</evidence>
<dbReference type="InterPro" id="IPR001117">
    <property type="entry name" value="Cu-oxidase_2nd"/>
</dbReference>
<evidence type="ECO:0000256" key="4">
    <source>
        <dbReference type="ARBA" id="ARBA00012297"/>
    </source>
</evidence>
<evidence type="ECO:0000256" key="10">
    <source>
        <dbReference type="ARBA" id="ARBA00023008"/>
    </source>
</evidence>
<keyword evidence="6 13" id="KW-0964">Secreted</keyword>
<evidence type="ECO:0000259" key="14">
    <source>
        <dbReference type="Pfam" id="PF00394"/>
    </source>
</evidence>
<feature type="signal peptide" evidence="13">
    <location>
        <begin position="1"/>
        <end position="27"/>
    </location>
</feature>
<dbReference type="Proteomes" id="UP000188268">
    <property type="component" value="Unassembled WGS sequence"/>
</dbReference>
<dbReference type="InterPro" id="IPR002355">
    <property type="entry name" value="Cu_oxidase_Cu_BS"/>
</dbReference>
<evidence type="ECO:0000256" key="2">
    <source>
        <dbReference type="ARBA" id="ARBA00004271"/>
    </source>
</evidence>
<dbReference type="OMA" id="FRMEVDY"/>
<dbReference type="FunFam" id="2.60.40.420:FF:000045">
    <property type="entry name" value="Laccase 2"/>
    <property type="match status" value="1"/>
</dbReference>
<evidence type="ECO:0000313" key="18">
    <source>
        <dbReference type="Proteomes" id="UP000188268"/>
    </source>
</evidence>
<dbReference type="EMBL" id="AWWV01014167">
    <property type="protein sequence ID" value="OMO58683.1"/>
    <property type="molecule type" value="Genomic_DNA"/>
</dbReference>
<dbReference type="CDD" id="cd13875">
    <property type="entry name" value="CuRO_2_LCC_plant"/>
    <property type="match status" value="1"/>
</dbReference>
<dbReference type="Pfam" id="PF00394">
    <property type="entry name" value="Cu-oxidase"/>
    <property type="match status" value="1"/>
</dbReference>
<dbReference type="InterPro" id="IPR011706">
    <property type="entry name" value="Cu-oxidase_C"/>
</dbReference>
<protein>
    <recommendedName>
        <fullName evidence="4 13">Laccase</fullName>
        <ecNumber evidence="4 13">1.10.3.2</ecNumber>
    </recommendedName>
    <alternativeName>
        <fullName evidence="13">Benzenediol:oxygen oxidoreductase</fullName>
    </alternativeName>
    <alternativeName>
        <fullName evidence="13">Diphenol oxidase</fullName>
    </alternativeName>
    <alternativeName>
        <fullName evidence="13">Urishiol oxidase</fullName>
    </alternativeName>
</protein>
<feature type="domain" description="Plastocyanin-like" evidence="15">
    <location>
        <begin position="422"/>
        <end position="553"/>
    </location>
</feature>
<evidence type="ECO:0000256" key="13">
    <source>
        <dbReference type="RuleBase" id="RU361119"/>
    </source>
</evidence>
<dbReference type="GO" id="GO:0005507">
    <property type="term" value="F:copper ion binding"/>
    <property type="evidence" value="ECO:0007669"/>
    <property type="project" value="InterPro"/>
</dbReference>
<evidence type="ECO:0000256" key="12">
    <source>
        <dbReference type="ARBA" id="ARBA00023185"/>
    </source>
</evidence>
<evidence type="ECO:0000256" key="8">
    <source>
        <dbReference type="ARBA" id="ARBA00022737"/>
    </source>
</evidence>
<keyword evidence="12 13" id="KW-0439">Lignin degradation</keyword>
<evidence type="ECO:0000256" key="6">
    <source>
        <dbReference type="ARBA" id="ARBA00022525"/>
    </source>
</evidence>
<name>A0A1R3GKS4_COCAP</name>
<keyword evidence="7 13" id="KW-0479">Metal-binding</keyword>
<evidence type="ECO:0000256" key="7">
    <source>
        <dbReference type="ARBA" id="ARBA00022723"/>
    </source>
</evidence>
<evidence type="ECO:0000259" key="15">
    <source>
        <dbReference type="Pfam" id="PF07731"/>
    </source>
</evidence>
<feature type="domain" description="Plastocyanin-like" evidence="14">
    <location>
        <begin position="161"/>
        <end position="312"/>
    </location>
</feature>
<dbReference type="OrthoDB" id="2121828at2759"/>